<evidence type="ECO:0000256" key="4">
    <source>
        <dbReference type="ARBA" id="ARBA00022801"/>
    </source>
</evidence>
<name>A0ABP1DC54_9APHY</name>
<comment type="similarity">
    <text evidence="2">Belongs to the metallo-beta-lactamase superfamily.</text>
</comment>
<dbReference type="PANTHER" id="PTHR42978:SF2">
    <property type="entry name" value="102 KBASES UNSTABLE REGION: FROM 1 TO 119443"/>
    <property type="match status" value="1"/>
</dbReference>
<dbReference type="PANTHER" id="PTHR42978">
    <property type="entry name" value="QUORUM-QUENCHING LACTONASE YTNP-RELATED-RELATED"/>
    <property type="match status" value="1"/>
</dbReference>
<evidence type="ECO:0000259" key="6">
    <source>
        <dbReference type="SMART" id="SM00849"/>
    </source>
</evidence>
<evidence type="ECO:0000313" key="7">
    <source>
        <dbReference type="EMBL" id="CAL1704603.1"/>
    </source>
</evidence>
<evidence type="ECO:0000256" key="3">
    <source>
        <dbReference type="ARBA" id="ARBA00022723"/>
    </source>
</evidence>
<dbReference type="SMART" id="SM00849">
    <property type="entry name" value="Lactamase_B"/>
    <property type="match status" value="1"/>
</dbReference>
<dbReference type="CDD" id="cd07730">
    <property type="entry name" value="metallo-hydrolase-like_MBL-fold"/>
    <property type="match status" value="1"/>
</dbReference>
<evidence type="ECO:0000256" key="1">
    <source>
        <dbReference type="ARBA" id="ARBA00001947"/>
    </source>
</evidence>
<dbReference type="SUPFAM" id="SSF56281">
    <property type="entry name" value="Metallo-hydrolase/oxidoreductase"/>
    <property type="match status" value="1"/>
</dbReference>
<keyword evidence="5" id="KW-0862">Zinc</keyword>
<evidence type="ECO:0000256" key="2">
    <source>
        <dbReference type="ARBA" id="ARBA00007749"/>
    </source>
</evidence>
<dbReference type="Proteomes" id="UP001497453">
    <property type="component" value="Chromosome 3"/>
</dbReference>
<organism evidence="7 8">
    <name type="scientific">Somion occarium</name>
    <dbReference type="NCBI Taxonomy" id="3059160"/>
    <lineage>
        <taxon>Eukaryota</taxon>
        <taxon>Fungi</taxon>
        <taxon>Dikarya</taxon>
        <taxon>Basidiomycota</taxon>
        <taxon>Agaricomycotina</taxon>
        <taxon>Agaricomycetes</taxon>
        <taxon>Polyporales</taxon>
        <taxon>Cerrenaceae</taxon>
        <taxon>Somion</taxon>
    </lineage>
</organism>
<keyword evidence="4" id="KW-0378">Hydrolase</keyword>
<protein>
    <recommendedName>
        <fullName evidence="6">Metallo-beta-lactamase domain-containing protein</fullName>
    </recommendedName>
</protein>
<gene>
    <name evidence="7" type="ORF">GFSPODELE1_LOCUS5068</name>
</gene>
<dbReference type="InterPro" id="IPR001279">
    <property type="entry name" value="Metallo-B-lactamas"/>
</dbReference>
<keyword evidence="3" id="KW-0479">Metal-binding</keyword>
<comment type="cofactor">
    <cofactor evidence="1">
        <name>Zn(2+)</name>
        <dbReference type="ChEBI" id="CHEBI:29105"/>
    </cofactor>
</comment>
<dbReference type="InterPro" id="IPR051013">
    <property type="entry name" value="MBL_superfamily_lactonases"/>
</dbReference>
<reference evidence="8" key="1">
    <citation type="submission" date="2024-04" db="EMBL/GenBank/DDBJ databases">
        <authorList>
            <person name="Shaw F."/>
            <person name="Minotto A."/>
        </authorList>
    </citation>
    <scope>NUCLEOTIDE SEQUENCE [LARGE SCALE GENOMIC DNA]</scope>
</reference>
<evidence type="ECO:0000313" key="8">
    <source>
        <dbReference type="Proteomes" id="UP001497453"/>
    </source>
</evidence>
<dbReference type="Gene3D" id="3.60.15.10">
    <property type="entry name" value="Ribonuclease Z/Hydroxyacylglutathione hydrolase-like"/>
    <property type="match status" value="1"/>
</dbReference>
<dbReference type="InterPro" id="IPR036866">
    <property type="entry name" value="RibonucZ/Hydroxyglut_hydro"/>
</dbReference>
<feature type="domain" description="Metallo-beta-lactamase" evidence="6">
    <location>
        <begin position="44"/>
        <end position="249"/>
    </location>
</feature>
<accession>A0ABP1DC54</accession>
<evidence type="ECO:0000256" key="5">
    <source>
        <dbReference type="ARBA" id="ARBA00022833"/>
    </source>
</evidence>
<sequence length="310" mass="34304">MDLPPPAPNQPYIQVSALLLGLFRFPLPLFVADSNPTDVIPNCPALGFFLRHSVTEEHIVFDLGIRRNTETLPPAVQDRIKQYFSPCRVPLTAVEALGKGGVQPEDVKTVVVSHLHWDHIGDASPFTNATFILGGESEEVLREGYPTNPDALIDQNCIPADRTRFLSSSLFNTSIGPFSRAYDYYGDGSLYIIDAAGHLPGHINILARTSPDGAWIYLAGDTCHDVRIIMGERDIAVHIQPDGSVLCGHSNLEQARAHISKVRVLFENPHVEVNLAHDWRWYEAAKGIRNVFFPGIIPPVKPSPNHIHPH</sequence>
<dbReference type="Pfam" id="PF00753">
    <property type="entry name" value="Lactamase_B"/>
    <property type="match status" value="1"/>
</dbReference>
<keyword evidence="8" id="KW-1185">Reference proteome</keyword>
<proteinExistence type="inferred from homology"/>
<dbReference type="EMBL" id="OZ037946">
    <property type="protein sequence ID" value="CAL1704603.1"/>
    <property type="molecule type" value="Genomic_DNA"/>
</dbReference>